<dbReference type="Proteomes" id="UP000280307">
    <property type="component" value="Unassembled WGS sequence"/>
</dbReference>
<evidence type="ECO:0000313" key="3">
    <source>
        <dbReference type="EMBL" id="RRR75757.1"/>
    </source>
</evidence>
<protein>
    <submittedName>
        <fullName evidence="3">Response regulator</fullName>
    </submittedName>
</protein>
<evidence type="ECO:0000259" key="2">
    <source>
        <dbReference type="PROSITE" id="PS50110"/>
    </source>
</evidence>
<accession>A0A426U6W7</accession>
<name>A0A426U6W7_9CHLR</name>
<dbReference type="PROSITE" id="PS50110">
    <property type="entry name" value="RESPONSE_REGULATORY"/>
    <property type="match status" value="1"/>
</dbReference>
<dbReference type="InterPro" id="IPR001789">
    <property type="entry name" value="Sig_transdc_resp-reg_receiver"/>
</dbReference>
<dbReference type="InterPro" id="IPR011006">
    <property type="entry name" value="CheY-like_superfamily"/>
</dbReference>
<proteinExistence type="predicted"/>
<dbReference type="GO" id="GO:0000160">
    <property type="term" value="P:phosphorelay signal transduction system"/>
    <property type="evidence" value="ECO:0007669"/>
    <property type="project" value="InterPro"/>
</dbReference>
<keyword evidence="1" id="KW-0597">Phosphoprotein</keyword>
<reference evidence="3 4" key="1">
    <citation type="submission" date="2018-12" db="EMBL/GenBank/DDBJ databases">
        <title>Genome Sequence of Candidatus Viridilinea halotolerans isolated from saline sulfide-rich spring.</title>
        <authorList>
            <person name="Grouzdev D.S."/>
            <person name="Burganskaya E.I."/>
            <person name="Krutkina M.S."/>
            <person name="Sukhacheva M.V."/>
            <person name="Gorlenko V.M."/>
        </authorList>
    </citation>
    <scope>NUCLEOTIDE SEQUENCE [LARGE SCALE GENOMIC DNA]</scope>
    <source>
        <strain evidence="3">Chok-6</strain>
    </source>
</reference>
<feature type="modified residue" description="4-aspartylphosphate" evidence="1">
    <location>
        <position position="51"/>
    </location>
</feature>
<dbReference type="Pfam" id="PF00072">
    <property type="entry name" value="Response_reg"/>
    <property type="match status" value="1"/>
</dbReference>
<sequence>MQIVIASANVFRRDLSSTILNAAGYTCTEVRNVAALFTHLHETQFDLILIDYQIDETEPTRLLKLLRQQTQAPLVWMAEHIQALRLTTLDQGNSLVLAWPFQIEQLLQSVTTLIGQSGASRAMAATAEARNYLE</sequence>
<organism evidence="3 4">
    <name type="scientific">Candidatus Viridilinea halotolerans</name>
    <dbReference type="NCBI Taxonomy" id="2491704"/>
    <lineage>
        <taxon>Bacteria</taxon>
        <taxon>Bacillati</taxon>
        <taxon>Chloroflexota</taxon>
        <taxon>Chloroflexia</taxon>
        <taxon>Chloroflexales</taxon>
        <taxon>Chloroflexineae</taxon>
        <taxon>Oscillochloridaceae</taxon>
        <taxon>Candidatus Viridilinea</taxon>
    </lineage>
</organism>
<dbReference type="EMBL" id="RSAS01000161">
    <property type="protein sequence ID" value="RRR75757.1"/>
    <property type="molecule type" value="Genomic_DNA"/>
</dbReference>
<feature type="domain" description="Response regulatory" evidence="2">
    <location>
        <begin position="2"/>
        <end position="114"/>
    </location>
</feature>
<gene>
    <name evidence="3" type="ORF">EI684_04020</name>
</gene>
<dbReference type="SUPFAM" id="SSF52172">
    <property type="entry name" value="CheY-like"/>
    <property type="match status" value="1"/>
</dbReference>
<dbReference type="Gene3D" id="3.40.50.2300">
    <property type="match status" value="1"/>
</dbReference>
<comment type="caution">
    <text evidence="3">The sequence shown here is derived from an EMBL/GenBank/DDBJ whole genome shotgun (WGS) entry which is preliminary data.</text>
</comment>
<evidence type="ECO:0000256" key="1">
    <source>
        <dbReference type="PROSITE-ProRule" id="PRU00169"/>
    </source>
</evidence>
<evidence type="ECO:0000313" key="4">
    <source>
        <dbReference type="Proteomes" id="UP000280307"/>
    </source>
</evidence>
<dbReference type="AlphaFoldDB" id="A0A426U6W7"/>